<dbReference type="InterPro" id="IPR029058">
    <property type="entry name" value="AB_hydrolase_fold"/>
</dbReference>
<sequence>MTKEVQRTTLFMKNKIGLALLSAPLLFGCSQSELPINDSNYSTHQKQQVIIVHGLARSASSMEKMSDRVSSSGYQVCVVDYSTLGRAVDTTLHESSAQIDQCIDKFNRELSQTKGSKVHFVGHSLGGLVIRNYLAQNNSMTHSPHFGEVVFVGTPNKGSDVADFFSNLWLLPLAGGTAASLTTSSESLPNSLPEPNYAFGVIAGTDSYPILKYMFDNSNDGLVSVESTQLEGMQDFIAVNITHDSLRSDPLVTDLIVNYLDQRRFASQ</sequence>
<dbReference type="SUPFAM" id="SSF53474">
    <property type="entry name" value="alpha/beta-Hydrolases"/>
    <property type="match status" value="1"/>
</dbReference>
<dbReference type="STRING" id="1219080.VEZ01S_09_00900"/>
<dbReference type="EMBL" id="BATM01000009">
    <property type="protein sequence ID" value="GAD79321.1"/>
    <property type="molecule type" value="Genomic_DNA"/>
</dbReference>
<dbReference type="Proteomes" id="UP000016562">
    <property type="component" value="Unassembled WGS sequence"/>
</dbReference>
<gene>
    <name evidence="2" type="ORF">VEZ01S_09_00900</name>
</gene>
<keyword evidence="3" id="KW-1185">Reference proteome</keyword>
<organism evidence="2 3">
    <name type="scientific">Vibrio ezurae NBRC 102218</name>
    <dbReference type="NCBI Taxonomy" id="1219080"/>
    <lineage>
        <taxon>Bacteria</taxon>
        <taxon>Pseudomonadati</taxon>
        <taxon>Pseudomonadota</taxon>
        <taxon>Gammaproteobacteria</taxon>
        <taxon>Vibrionales</taxon>
        <taxon>Vibrionaceae</taxon>
        <taxon>Vibrio</taxon>
    </lineage>
</organism>
<dbReference type="InterPro" id="IPR000073">
    <property type="entry name" value="AB_hydrolase_1"/>
</dbReference>
<evidence type="ECO:0000313" key="2">
    <source>
        <dbReference type="EMBL" id="GAD79321.1"/>
    </source>
</evidence>
<evidence type="ECO:0000259" key="1">
    <source>
        <dbReference type="Pfam" id="PF00561"/>
    </source>
</evidence>
<evidence type="ECO:0000313" key="3">
    <source>
        <dbReference type="Proteomes" id="UP000016562"/>
    </source>
</evidence>
<reference evidence="2 3" key="1">
    <citation type="submission" date="2013-09" db="EMBL/GenBank/DDBJ databases">
        <title>Whole genome shotgun sequence of Vibrio ezurae NBRC 102218.</title>
        <authorList>
            <person name="Yoshida I."/>
            <person name="Hosoyama A."/>
            <person name="Numata M."/>
            <person name="Hashimoto M."/>
            <person name="Hosoyama Y."/>
            <person name="Tsuchikane K."/>
            <person name="Noguchi M."/>
            <person name="Hirakata S."/>
            <person name="Ichikawa N."/>
            <person name="Ohji S."/>
            <person name="Yamazoe A."/>
            <person name="Fujita N."/>
        </authorList>
    </citation>
    <scope>NUCLEOTIDE SEQUENCE [LARGE SCALE GENOMIC DNA]</scope>
    <source>
        <strain evidence="2 3">NBRC 102218</strain>
    </source>
</reference>
<protein>
    <recommendedName>
        <fullName evidence="1">AB hydrolase-1 domain-containing protein</fullName>
    </recommendedName>
</protein>
<dbReference type="Pfam" id="PF00561">
    <property type="entry name" value="Abhydrolase_1"/>
    <property type="match status" value="1"/>
</dbReference>
<name>U3AHE6_9VIBR</name>
<comment type="caution">
    <text evidence="2">The sequence shown here is derived from an EMBL/GenBank/DDBJ whole genome shotgun (WGS) entry which is preliminary data.</text>
</comment>
<dbReference type="AlphaFoldDB" id="U3AHE6"/>
<dbReference type="eggNOG" id="COG1075">
    <property type="taxonomic scope" value="Bacteria"/>
</dbReference>
<dbReference type="PROSITE" id="PS51257">
    <property type="entry name" value="PROKAR_LIPOPROTEIN"/>
    <property type="match status" value="1"/>
</dbReference>
<accession>U3AHE6</accession>
<dbReference type="PANTHER" id="PTHR37946:SF1">
    <property type="entry name" value="SLL1969 PROTEIN"/>
    <property type="match status" value="1"/>
</dbReference>
<dbReference type="PANTHER" id="PTHR37946">
    <property type="entry name" value="SLL1969 PROTEIN"/>
    <property type="match status" value="1"/>
</dbReference>
<proteinExistence type="predicted"/>
<feature type="domain" description="AB hydrolase-1" evidence="1">
    <location>
        <begin position="49"/>
        <end position="160"/>
    </location>
</feature>
<dbReference type="Gene3D" id="3.40.50.1820">
    <property type="entry name" value="alpha/beta hydrolase"/>
    <property type="match status" value="1"/>
</dbReference>
<dbReference type="RefSeq" id="WP_021713032.1">
    <property type="nucleotide sequence ID" value="NZ_BATM01000009.1"/>
</dbReference>